<evidence type="ECO:0000256" key="7">
    <source>
        <dbReference type="ARBA" id="ARBA00022777"/>
    </source>
</evidence>
<evidence type="ECO:0000259" key="13">
    <source>
        <dbReference type="PROSITE" id="PS50011"/>
    </source>
</evidence>
<evidence type="ECO:0000256" key="5">
    <source>
        <dbReference type="ARBA" id="ARBA00022737"/>
    </source>
</evidence>
<feature type="region of interest" description="Disordered" evidence="10">
    <location>
        <begin position="517"/>
        <end position="544"/>
    </location>
</feature>
<dbReference type="EMBL" id="KX159240">
    <property type="protein sequence ID" value="APU94844.1"/>
    <property type="molecule type" value="mRNA"/>
</dbReference>
<feature type="compositionally biased region" description="Polar residues" evidence="10">
    <location>
        <begin position="533"/>
        <end position="544"/>
    </location>
</feature>
<evidence type="ECO:0000256" key="8">
    <source>
        <dbReference type="ARBA" id="ARBA00022840"/>
    </source>
</evidence>
<dbReference type="GO" id="GO:0004672">
    <property type="term" value="F:protein kinase activity"/>
    <property type="evidence" value="ECO:0007669"/>
    <property type="project" value="InterPro"/>
</dbReference>
<keyword evidence="11" id="KW-1133">Transmembrane helix</keyword>
<keyword evidence="6 9" id="KW-0547">Nucleotide-binding</keyword>
<accession>A0A1P8DYW9</accession>
<evidence type="ECO:0000256" key="11">
    <source>
        <dbReference type="SAM" id="Phobius"/>
    </source>
</evidence>
<organism evidence="14">
    <name type="scientific">Pohlia nutans</name>
    <dbReference type="NCBI Taxonomy" id="140635"/>
    <lineage>
        <taxon>Eukaryota</taxon>
        <taxon>Viridiplantae</taxon>
        <taxon>Streptophyta</taxon>
        <taxon>Embryophyta</taxon>
        <taxon>Bryophyta</taxon>
        <taxon>Bryophytina</taxon>
        <taxon>Bryopsida</taxon>
        <taxon>Bryidae</taxon>
        <taxon>Bryanae</taxon>
        <taxon>Bryales</taxon>
        <taxon>Mniaceae</taxon>
        <taxon>Pohlia</taxon>
    </lineage>
</organism>
<keyword evidence="5" id="KW-0677">Repeat</keyword>
<keyword evidence="7 14" id="KW-0418">Kinase</keyword>
<feature type="binding site" evidence="9">
    <location>
        <position position="241"/>
    </location>
    <ligand>
        <name>ATP</name>
        <dbReference type="ChEBI" id="CHEBI:30616"/>
    </ligand>
</feature>
<dbReference type="Pfam" id="PF00069">
    <property type="entry name" value="Pkinase"/>
    <property type="match status" value="1"/>
</dbReference>
<keyword evidence="14" id="KW-0675">Receptor</keyword>
<keyword evidence="4" id="KW-0808">Transferase</keyword>
<evidence type="ECO:0000256" key="1">
    <source>
        <dbReference type="ARBA" id="ARBA00004370"/>
    </source>
</evidence>
<feature type="transmembrane region" description="Helical" evidence="11">
    <location>
        <begin position="154"/>
        <end position="175"/>
    </location>
</feature>
<dbReference type="InterPro" id="IPR008271">
    <property type="entry name" value="Ser/Thr_kinase_AS"/>
</dbReference>
<dbReference type="PROSITE" id="PS50011">
    <property type="entry name" value="PROTEIN_KINASE_DOM"/>
    <property type="match status" value="1"/>
</dbReference>
<proteinExistence type="evidence at transcript level"/>
<dbReference type="PANTHER" id="PTHR48006:SF92">
    <property type="entry name" value="LRR RECEPTOR-LIKE SERINE_THREONINE-PROTEIN KINASE GSO1"/>
    <property type="match status" value="1"/>
</dbReference>
<dbReference type="Gene3D" id="3.30.200.20">
    <property type="entry name" value="Phosphorylase Kinase, domain 1"/>
    <property type="match status" value="1"/>
</dbReference>
<comment type="subcellular location">
    <subcellularLocation>
        <location evidence="1">Membrane</location>
    </subcellularLocation>
</comment>
<feature type="domain" description="Protein kinase" evidence="13">
    <location>
        <begin position="213"/>
        <end position="501"/>
    </location>
</feature>
<keyword evidence="11" id="KW-0812">Transmembrane</keyword>
<feature type="signal peptide" evidence="12">
    <location>
        <begin position="1"/>
        <end position="24"/>
    </location>
</feature>
<gene>
    <name evidence="14" type="primary">LRR-RLK16</name>
</gene>
<dbReference type="SUPFAM" id="SSF56112">
    <property type="entry name" value="Protein kinase-like (PK-like)"/>
    <property type="match status" value="1"/>
</dbReference>
<keyword evidence="3" id="KW-0433">Leucine-rich repeat</keyword>
<feature type="chain" id="PRO_5012275425" evidence="12">
    <location>
        <begin position="25"/>
        <end position="544"/>
    </location>
</feature>
<dbReference type="AlphaFoldDB" id="A0A1P8DYW9"/>
<reference evidence="14" key="1">
    <citation type="submission" date="2016-04" db="EMBL/GenBank/DDBJ databases">
        <authorList>
            <person name="Evans L.H."/>
            <person name="Alamgir A."/>
            <person name="Owens N."/>
            <person name="Weber N.D."/>
            <person name="Virtaneva K."/>
            <person name="Barbian K."/>
            <person name="Babar A."/>
            <person name="Rosenke K."/>
        </authorList>
    </citation>
    <scope>NUCLEOTIDE SEQUENCE</scope>
    <source>
        <strain evidence="14">Antarctic moss No.L</strain>
    </source>
</reference>
<comment type="similarity">
    <text evidence="2">Belongs to the protein kinase superfamily. Ser/Thr protein kinase family.</text>
</comment>
<evidence type="ECO:0000256" key="12">
    <source>
        <dbReference type="SAM" id="SignalP"/>
    </source>
</evidence>
<evidence type="ECO:0000313" key="14">
    <source>
        <dbReference type="EMBL" id="APU94844.1"/>
    </source>
</evidence>
<dbReference type="PROSITE" id="PS00107">
    <property type="entry name" value="PROTEIN_KINASE_ATP"/>
    <property type="match status" value="1"/>
</dbReference>
<dbReference type="Pfam" id="PF08263">
    <property type="entry name" value="LRRNT_2"/>
    <property type="match status" value="1"/>
</dbReference>
<dbReference type="PROSITE" id="PS00108">
    <property type="entry name" value="PROTEIN_KINASE_ST"/>
    <property type="match status" value="1"/>
</dbReference>
<dbReference type="PANTHER" id="PTHR48006">
    <property type="entry name" value="LEUCINE-RICH REPEAT-CONTAINING PROTEIN DDB_G0281931-RELATED"/>
    <property type="match status" value="1"/>
</dbReference>
<dbReference type="InterPro" id="IPR032675">
    <property type="entry name" value="LRR_dom_sf"/>
</dbReference>
<evidence type="ECO:0000256" key="6">
    <source>
        <dbReference type="ARBA" id="ARBA00022741"/>
    </source>
</evidence>
<evidence type="ECO:0000256" key="10">
    <source>
        <dbReference type="SAM" id="MobiDB-lite"/>
    </source>
</evidence>
<dbReference type="GO" id="GO:0016020">
    <property type="term" value="C:membrane"/>
    <property type="evidence" value="ECO:0007669"/>
    <property type="project" value="UniProtKB-SubCell"/>
</dbReference>
<dbReference type="InterPro" id="IPR017441">
    <property type="entry name" value="Protein_kinase_ATP_BS"/>
</dbReference>
<keyword evidence="12" id="KW-0732">Signal</keyword>
<name>A0A1P8DYW9_9BRYO</name>
<evidence type="ECO:0000256" key="4">
    <source>
        <dbReference type="ARBA" id="ARBA00022679"/>
    </source>
</evidence>
<protein>
    <submittedName>
        <fullName evidence="14">Leucine-rich repeat receptor-like protein kinase</fullName>
    </submittedName>
</protein>
<dbReference type="Gene3D" id="3.80.10.10">
    <property type="entry name" value="Ribonuclease Inhibitor"/>
    <property type="match status" value="1"/>
</dbReference>
<evidence type="ECO:0000256" key="9">
    <source>
        <dbReference type="PROSITE-ProRule" id="PRU10141"/>
    </source>
</evidence>
<keyword evidence="8 9" id="KW-0067">ATP-binding</keyword>
<dbReference type="InterPro" id="IPR000719">
    <property type="entry name" value="Prot_kinase_dom"/>
</dbReference>
<dbReference type="GO" id="GO:0005524">
    <property type="term" value="F:ATP binding"/>
    <property type="evidence" value="ECO:0007669"/>
    <property type="project" value="UniProtKB-UniRule"/>
</dbReference>
<evidence type="ECO:0000256" key="2">
    <source>
        <dbReference type="ARBA" id="ARBA00008684"/>
    </source>
</evidence>
<keyword evidence="11" id="KW-0472">Membrane</keyword>
<dbReference type="InterPro" id="IPR013210">
    <property type="entry name" value="LRR_N_plant-typ"/>
</dbReference>
<dbReference type="InterPro" id="IPR051824">
    <property type="entry name" value="LRR_Rcpt-Like_S/T_Kinase"/>
</dbReference>
<evidence type="ECO:0000256" key="3">
    <source>
        <dbReference type="ARBA" id="ARBA00022614"/>
    </source>
</evidence>
<dbReference type="InterPro" id="IPR011009">
    <property type="entry name" value="Kinase-like_dom_sf"/>
</dbReference>
<dbReference type="FunFam" id="1.10.510.10:FF:000095">
    <property type="entry name" value="protein STRUBBELIG-RECEPTOR FAMILY 8"/>
    <property type="match status" value="1"/>
</dbReference>
<dbReference type="Gene3D" id="1.10.510.10">
    <property type="entry name" value="Transferase(Phosphotransferase) domain 1"/>
    <property type="match status" value="1"/>
</dbReference>
<sequence>MASFQRFTILTFAAIFCLHRIAEGAYNNEEDAQALLAFKAQLHDPNFALQSWSVLTTPCSSWRGLKCSRRGRVVGLNLKDAGLQGTISGELLGNLEALDLTGNDDLEGTISSHNCKRFMVPSSVSCTKRNFSSPRRSLLTTTTKSRKRSAGVRWGLGIAVGIVSGAVAATLLALLTRAVLGCYAGTEDLKKPIIFNKKISPQMLAFLDKEDALTDCRVLGEGGNGKVYQVSLQEDFVVAIKCVRHHSEPEQEQEEGDPISHDAKQIRAELETLGFIRHRNLVQLLAYIFKSDSHLLVYEFMPGGSLQDALNRMAKGTLTLSWPERHRILCGVAQGLAYLHNESLGSSIVHRDLKPANILLDEGYEAKLGDFGLAAIVPLKATHATTDVLAGTIGFIAPEYHQTMRYSQKSDVFSYGVVIAQLVTVRSPTEQFIVENGGSIGQWLQKCLQSGNPVEAIDPALIGSGYEAEILLAMKIAVFCTNLDPLQRPKSSEVLKMLLQIRNPDPVPTDTLDVHSTGSDTPILGSSGPLGFVQSTSNTQSSSF</sequence>
<dbReference type="SUPFAM" id="SSF52058">
    <property type="entry name" value="L domain-like"/>
    <property type="match status" value="1"/>
</dbReference>
<dbReference type="SMART" id="SM00220">
    <property type="entry name" value="S_TKc"/>
    <property type="match status" value="1"/>
</dbReference>